<dbReference type="Gene3D" id="3.40.1350.10">
    <property type="match status" value="1"/>
</dbReference>
<dbReference type="NCBIfam" id="TIGR00252">
    <property type="entry name" value="YraN family protein"/>
    <property type="match status" value="1"/>
</dbReference>
<sequence>MTENNKNPRTTPYDGRKATGKAGEEIAASYFEELGYRIVVRNWRCRFGELDIVAEDGDTVVIAEVRTRTGSERFGSAAESVTPQKQRKVRTLAQMYLSAEQKLESRLRFDVVAVLMVKDKVDVKHIPNAF</sequence>
<dbReference type="Pfam" id="PF02021">
    <property type="entry name" value="UPF0102"/>
    <property type="match status" value="1"/>
</dbReference>
<dbReference type="NCBIfam" id="NF009150">
    <property type="entry name" value="PRK12497.1-3"/>
    <property type="match status" value="1"/>
</dbReference>
<protein>
    <recommendedName>
        <fullName evidence="2">UPF0102 protein ACFSUF_11175</fullName>
    </recommendedName>
</protein>
<accession>A0ABW5PCY1</accession>
<dbReference type="EMBL" id="JBHUME010000007">
    <property type="protein sequence ID" value="MFD2612984.1"/>
    <property type="molecule type" value="Genomic_DNA"/>
</dbReference>
<name>A0ABW5PCY1_9BACL</name>
<comment type="caution">
    <text evidence="3">The sequence shown here is derived from an EMBL/GenBank/DDBJ whole genome shotgun (WGS) entry which is preliminary data.</text>
</comment>
<proteinExistence type="inferred from homology"/>
<dbReference type="InterPro" id="IPR003509">
    <property type="entry name" value="UPF0102_YraN-like"/>
</dbReference>
<dbReference type="InterPro" id="IPR011335">
    <property type="entry name" value="Restrct_endonuc-II-like"/>
</dbReference>
<gene>
    <name evidence="3" type="ORF">ACFSUF_11175</name>
</gene>
<evidence type="ECO:0000256" key="2">
    <source>
        <dbReference type="HAMAP-Rule" id="MF_00048"/>
    </source>
</evidence>
<evidence type="ECO:0000313" key="4">
    <source>
        <dbReference type="Proteomes" id="UP001597541"/>
    </source>
</evidence>
<dbReference type="CDD" id="cd20736">
    <property type="entry name" value="PoNe_Nuclease"/>
    <property type="match status" value="1"/>
</dbReference>
<organism evidence="3 4">
    <name type="scientific">Paenibacillus gansuensis</name>
    <dbReference type="NCBI Taxonomy" id="306542"/>
    <lineage>
        <taxon>Bacteria</taxon>
        <taxon>Bacillati</taxon>
        <taxon>Bacillota</taxon>
        <taxon>Bacilli</taxon>
        <taxon>Bacillales</taxon>
        <taxon>Paenibacillaceae</taxon>
        <taxon>Paenibacillus</taxon>
    </lineage>
</organism>
<comment type="similarity">
    <text evidence="1 2">Belongs to the UPF0102 family.</text>
</comment>
<dbReference type="PANTHER" id="PTHR34039:SF1">
    <property type="entry name" value="UPF0102 PROTEIN YRAN"/>
    <property type="match status" value="1"/>
</dbReference>
<dbReference type="SUPFAM" id="SSF52980">
    <property type="entry name" value="Restriction endonuclease-like"/>
    <property type="match status" value="1"/>
</dbReference>
<dbReference type="PANTHER" id="PTHR34039">
    <property type="entry name" value="UPF0102 PROTEIN YRAN"/>
    <property type="match status" value="1"/>
</dbReference>
<dbReference type="NCBIfam" id="NF009154">
    <property type="entry name" value="PRK12497.3-3"/>
    <property type="match status" value="1"/>
</dbReference>
<dbReference type="InterPro" id="IPR011856">
    <property type="entry name" value="tRNA_endonuc-like_dom_sf"/>
</dbReference>
<evidence type="ECO:0000313" key="3">
    <source>
        <dbReference type="EMBL" id="MFD2612984.1"/>
    </source>
</evidence>
<dbReference type="HAMAP" id="MF_00048">
    <property type="entry name" value="UPF0102"/>
    <property type="match status" value="1"/>
</dbReference>
<evidence type="ECO:0000256" key="1">
    <source>
        <dbReference type="ARBA" id="ARBA00006738"/>
    </source>
</evidence>
<keyword evidence="4" id="KW-1185">Reference proteome</keyword>
<dbReference type="RefSeq" id="WP_377602864.1">
    <property type="nucleotide sequence ID" value="NZ_JBHUME010000007.1"/>
</dbReference>
<dbReference type="Proteomes" id="UP001597541">
    <property type="component" value="Unassembled WGS sequence"/>
</dbReference>
<reference evidence="4" key="1">
    <citation type="journal article" date="2019" name="Int. J. Syst. Evol. Microbiol.">
        <title>The Global Catalogue of Microorganisms (GCM) 10K type strain sequencing project: providing services to taxonomists for standard genome sequencing and annotation.</title>
        <authorList>
            <consortium name="The Broad Institute Genomics Platform"/>
            <consortium name="The Broad Institute Genome Sequencing Center for Infectious Disease"/>
            <person name="Wu L."/>
            <person name="Ma J."/>
        </authorList>
    </citation>
    <scope>NUCLEOTIDE SEQUENCE [LARGE SCALE GENOMIC DNA]</scope>
    <source>
        <strain evidence="4">KCTC 3950</strain>
    </source>
</reference>